<keyword evidence="2" id="KW-1185">Reference proteome</keyword>
<name>A0A6J0K8Y5_RAPSA</name>
<dbReference type="Pfam" id="PF13456">
    <property type="entry name" value="RVT_3"/>
    <property type="match status" value="1"/>
</dbReference>
<dbReference type="AlphaFoldDB" id="A0A6J0K8Y5"/>
<dbReference type="SUPFAM" id="SSF53098">
    <property type="entry name" value="Ribonuclease H-like"/>
    <property type="match status" value="1"/>
</dbReference>
<dbReference type="Gene3D" id="3.30.420.10">
    <property type="entry name" value="Ribonuclease H-like superfamily/Ribonuclease H"/>
    <property type="match status" value="1"/>
</dbReference>
<dbReference type="InterPro" id="IPR012337">
    <property type="entry name" value="RNaseH-like_sf"/>
</dbReference>
<dbReference type="InterPro" id="IPR036397">
    <property type="entry name" value="RNaseH_sf"/>
</dbReference>
<feature type="domain" description="RNase H type-1" evidence="1">
    <location>
        <begin position="141"/>
        <end position="261"/>
    </location>
</feature>
<dbReference type="KEGG" id="rsz:108815283"/>
<sequence length="272" mass="30617">MISAALYPRCKEVETAMHTFFLCPFAKEVWNHIPLKSPVHIAEDSDFKTTLVCFRQAICLPPSGIRFPILPWIVWTLWLARNKLIFEDKTSRPIEIATKGLSAALEWNQDRGKTEISIQPLPRVRPPPRRPIIGCENPCFVDAAWDASSQRAGVAWILNKDLPTLAQSGYRTFEFVSSPLMAESLALRHGIEMLLLRGISTATIFSDCLTLIRAINTKSQIKEIYGVLQDIYGLSSQFGSIVFQFISRSQNDETDVLAKQALQAQHLSFVVV</sequence>
<reference evidence="2" key="1">
    <citation type="journal article" date="2019" name="Database">
        <title>The radish genome database (RadishGD): an integrated information resource for radish genomics.</title>
        <authorList>
            <person name="Yu H.J."/>
            <person name="Baek S."/>
            <person name="Lee Y.J."/>
            <person name="Cho A."/>
            <person name="Mun J.H."/>
        </authorList>
    </citation>
    <scope>NUCLEOTIDE SEQUENCE [LARGE SCALE GENOMIC DNA]</scope>
    <source>
        <strain evidence="2">cv. WK10039</strain>
    </source>
</reference>
<evidence type="ECO:0000313" key="2">
    <source>
        <dbReference type="Proteomes" id="UP000504610"/>
    </source>
</evidence>
<accession>A0A6J0K8Y5</accession>
<gene>
    <name evidence="3" type="primary">LOC108815283</name>
</gene>
<organism evidence="2 3">
    <name type="scientific">Raphanus sativus</name>
    <name type="common">Radish</name>
    <name type="synonym">Raphanus raphanistrum var. sativus</name>
    <dbReference type="NCBI Taxonomy" id="3726"/>
    <lineage>
        <taxon>Eukaryota</taxon>
        <taxon>Viridiplantae</taxon>
        <taxon>Streptophyta</taxon>
        <taxon>Embryophyta</taxon>
        <taxon>Tracheophyta</taxon>
        <taxon>Spermatophyta</taxon>
        <taxon>Magnoliopsida</taxon>
        <taxon>eudicotyledons</taxon>
        <taxon>Gunneridae</taxon>
        <taxon>Pentapetalae</taxon>
        <taxon>rosids</taxon>
        <taxon>malvids</taxon>
        <taxon>Brassicales</taxon>
        <taxon>Brassicaceae</taxon>
        <taxon>Brassiceae</taxon>
        <taxon>Raphanus</taxon>
    </lineage>
</organism>
<dbReference type="InterPro" id="IPR002156">
    <property type="entry name" value="RNaseH_domain"/>
</dbReference>
<dbReference type="GO" id="GO:0003676">
    <property type="term" value="F:nucleic acid binding"/>
    <property type="evidence" value="ECO:0007669"/>
    <property type="project" value="InterPro"/>
</dbReference>
<dbReference type="GeneID" id="108815283"/>
<dbReference type="Proteomes" id="UP000504610">
    <property type="component" value="Chromosome 7"/>
</dbReference>
<dbReference type="RefSeq" id="XP_018443429.2">
    <property type="nucleotide sequence ID" value="XM_018587927.2"/>
</dbReference>
<dbReference type="CDD" id="cd06222">
    <property type="entry name" value="RNase_H_like"/>
    <property type="match status" value="1"/>
</dbReference>
<reference evidence="3" key="2">
    <citation type="submission" date="2025-08" db="UniProtKB">
        <authorList>
            <consortium name="RefSeq"/>
        </authorList>
    </citation>
    <scope>IDENTIFICATION</scope>
    <source>
        <tissue evidence="3">Leaf</tissue>
    </source>
</reference>
<protein>
    <submittedName>
        <fullName evidence="3">Uncharacterized protein LOC108815283</fullName>
    </submittedName>
</protein>
<evidence type="ECO:0000313" key="3">
    <source>
        <dbReference type="RefSeq" id="XP_018443429.2"/>
    </source>
</evidence>
<dbReference type="InterPro" id="IPR044730">
    <property type="entry name" value="RNase_H-like_dom_plant"/>
</dbReference>
<evidence type="ECO:0000259" key="1">
    <source>
        <dbReference type="Pfam" id="PF13456"/>
    </source>
</evidence>
<proteinExistence type="predicted"/>
<dbReference type="PANTHER" id="PTHR47074:SF49">
    <property type="entry name" value="POLYNUCLEOTIDYL TRANSFERASE, RIBONUCLEASE H-LIKE SUPERFAMILY PROTEIN"/>
    <property type="match status" value="1"/>
</dbReference>
<dbReference type="PANTHER" id="PTHR47074">
    <property type="entry name" value="BNAC02G40300D PROTEIN"/>
    <property type="match status" value="1"/>
</dbReference>
<dbReference type="GO" id="GO:0004523">
    <property type="term" value="F:RNA-DNA hybrid ribonuclease activity"/>
    <property type="evidence" value="ECO:0007669"/>
    <property type="project" value="InterPro"/>
</dbReference>
<dbReference type="InterPro" id="IPR052929">
    <property type="entry name" value="RNase_H-like_EbsB-rel"/>
</dbReference>
<dbReference type="OrthoDB" id="1112345at2759"/>